<accession>A0A150GDL3</accession>
<feature type="region of interest" description="Disordered" evidence="7">
    <location>
        <begin position="513"/>
        <end position="543"/>
    </location>
</feature>
<protein>
    <recommendedName>
        <fullName evidence="3">cellulase</fullName>
        <ecNumber evidence="3">3.2.1.4</ecNumber>
    </recommendedName>
</protein>
<comment type="similarity">
    <text evidence="2">Belongs to the glycosyl hydrolase 9 (cellulase E) family.</text>
</comment>
<keyword evidence="10" id="KW-1185">Reference proteome</keyword>
<evidence type="ECO:0000256" key="7">
    <source>
        <dbReference type="SAM" id="MobiDB-lite"/>
    </source>
</evidence>
<dbReference type="OrthoDB" id="10257085at2759"/>
<keyword evidence="5" id="KW-0119">Carbohydrate metabolism</keyword>
<dbReference type="EMBL" id="LSYV01000032">
    <property type="protein sequence ID" value="KXZ47932.1"/>
    <property type="molecule type" value="Genomic_DNA"/>
</dbReference>
<keyword evidence="4" id="KW-0136">Cellulose degradation</keyword>
<evidence type="ECO:0000256" key="3">
    <source>
        <dbReference type="ARBA" id="ARBA00012601"/>
    </source>
</evidence>
<dbReference type="AlphaFoldDB" id="A0A150GDL3"/>
<dbReference type="Gene3D" id="1.50.10.10">
    <property type="match status" value="1"/>
</dbReference>
<evidence type="ECO:0000313" key="9">
    <source>
        <dbReference type="EMBL" id="KXZ47932.1"/>
    </source>
</evidence>
<dbReference type="GO" id="GO:0030041">
    <property type="term" value="P:actin filament polymerization"/>
    <property type="evidence" value="ECO:0007669"/>
    <property type="project" value="TreeGrafter"/>
</dbReference>
<evidence type="ECO:0000256" key="5">
    <source>
        <dbReference type="ARBA" id="ARBA00023277"/>
    </source>
</evidence>
<keyword evidence="6" id="KW-0624">Polysaccharide degradation</keyword>
<dbReference type="GO" id="GO:0005884">
    <property type="term" value="C:actin filament"/>
    <property type="evidence" value="ECO:0007669"/>
    <property type="project" value="TreeGrafter"/>
</dbReference>
<dbReference type="InterPro" id="IPR008928">
    <property type="entry name" value="6-hairpin_glycosidase_sf"/>
</dbReference>
<dbReference type="GO" id="GO:0008810">
    <property type="term" value="F:cellulase activity"/>
    <property type="evidence" value="ECO:0007669"/>
    <property type="project" value="UniProtKB-EC"/>
</dbReference>
<gene>
    <name evidence="9" type="ORF">GPECTOR_31g294</name>
</gene>
<feature type="domain" description="Glycoside hydrolase family 9" evidence="8">
    <location>
        <begin position="34"/>
        <end position="173"/>
    </location>
</feature>
<name>A0A150GDL3_GONPE</name>
<evidence type="ECO:0000256" key="1">
    <source>
        <dbReference type="ARBA" id="ARBA00000966"/>
    </source>
</evidence>
<feature type="compositionally biased region" description="Pro residues" evidence="7">
    <location>
        <begin position="516"/>
        <end position="543"/>
    </location>
</feature>
<comment type="catalytic activity">
    <reaction evidence="1">
        <text>Endohydrolysis of (1-&gt;4)-beta-D-glucosidic linkages in cellulose, lichenin and cereal beta-D-glucans.</text>
        <dbReference type="EC" id="3.2.1.4"/>
    </reaction>
</comment>
<sequence length="890" mass="94362">MHARCRWVVEPVSVCDCMSPTSGGLCSIDGSYVVQEGGPGVSQFTVNMAFVALAAASHLDGSDTKQTRGWQCWARDQVNWLLGANGESQAYVTGLDEITYFQQSDVRIPTNPRHRGSACKDGVCAAPGEPNPNTLPGALLGGPERIAAFEDSRDSGPPTFVSIEYNAGFAAALMGLSAIEQRLAAEGTPWSAYCAADCELPDDMNINYEKGDKAESLDCDGDGLTDWVVWPNNWDGQWVLLSSEGCAEFREAGIADCPAVLTRSPPPPFPSVSCPTDTSDPIYYACEECETASSITAKDECRSCVRNVSASMGPSYAWQCHPCGTKGYTSSREVQAACFSQCMPATIKKDLYSACYDYCEAPSYVGSNDLARVGECMSCFSNGNVTNDNHWGCTSCMTETSSPAARAACMTCVTQQQQSEIWRCPVCGTYGNCTAAPGPAPAPGPPPPSDCELPEDMYINYEKGDKAESLDCDGDGLTDWVVWPNNWDGQWVLLSSEGCAEFREASIEDCPAAFARPPPSPSPPSPSPPSPSPPPSPPFPPPHGPDSCATDDYACQECNINPLVTARAECKACVANLTAASGGDKNTGWLCLDCGTGACYGCVQSNYKRGLAWSCTEYCENESIVGNGMSRVNECVSCVISAPTSSVYACKSCFTETNSNSLRASCISCVVGSLAEAWQCPQYGLPSPPPPPSPSPPPPPPKPPSPRPPPPPPFTYNCDSDNAWACAACDNTAAIIDKAACKQCIKLIKDYRKNQADGFYFGCYSTCALNGRVVQNTCMLSCVPSLAEQNKADKIYACAACADPAYVGGNTLTSTVVRDCIGCVTSVDSEWACDSCMQTSGLSSAGKSMCLSCVGERDKLDTLDECPACAVVGDCTLAPPPPPLSRRMLS</sequence>
<dbReference type="InterPro" id="IPR001701">
    <property type="entry name" value="Glyco_hydro_9"/>
</dbReference>
<dbReference type="PANTHER" id="PTHR45691:SF6">
    <property type="entry name" value="PROTEIN DIAPHANOUS"/>
    <property type="match status" value="1"/>
</dbReference>
<evidence type="ECO:0000313" key="10">
    <source>
        <dbReference type="Proteomes" id="UP000075714"/>
    </source>
</evidence>
<dbReference type="PRINTS" id="PR01217">
    <property type="entry name" value="PRICHEXTENSN"/>
</dbReference>
<dbReference type="InterPro" id="IPR012341">
    <property type="entry name" value="6hp_glycosidase-like_sf"/>
</dbReference>
<organism evidence="9 10">
    <name type="scientific">Gonium pectorale</name>
    <name type="common">Green alga</name>
    <dbReference type="NCBI Taxonomy" id="33097"/>
    <lineage>
        <taxon>Eukaryota</taxon>
        <taxon>Viridiplantae</taxon>
        <taxon>Chlorophyta</taxon>
        <taxon>core chlorophytes</taxon>
        <taxon>Chlorophyceae</taxon>
        <taxon>CS clade</taxon>
        <taxon>Chlamydomonadales</taxon>
        <taxon>Volvocaceae</taxon>
        <taxon>Gonium</taxon>
    </lineage>
</organism>
<dbReference type="InterPro" id="IPR051412">
    <property type="entry name" value="Formin_Homology_Diaphanous_sf"/>
</dbReference>
<dbReference type="Proteomes" id="UP000075714">
    <property type="component" value="Unassembled WGS sequence"/>
</dbReference>
<dbReference type="PANTHER" id="PTHR45691">
    <property type="entry name" value="PROTEIN DIAPHANOUS"/>
    <property type="match status" value="1"/>
</dbReference>
<feature type="region of interest" description="Disordered" evidence="7">
    <location>
        <begin position="687"/>
        <end position="712"/>
    </location>
</feature>
<proteinExistence type="inferred from homology"/>
<evidence type="ECO:0000256" key="4">
    <source>
        <dbReference type="ARBA" id="ARBA00023001"/>
    </source>
</evidence>
<comment type="caution">
    <text evidence="9">The sequence shown here is derived from an EMBL/GenBank/DDBJ whole genome shotgun (WGS) entry which is preliminary data.</text>
</comment>
<evidence type="ECO:0000256" key="2">
    <source>
        <dbReference type="ARBA" id="ARBA00007072"/>
    </source>
</evidence>
<dbReference type="GO" id="GO:0030245">
    <property type="term" value="P:cellulose catabolic process"/>
    <property type="evidence" value="ECO:0007669"/>
    <property type="project" value="UniProtKB-KW"/>
</dbReference>
<evidence type="ECO:0000259" key="8">
    <source>
        <dbReference type="Pfam" id="PF00759"/>
    </source>
</evidence>
<dbReference type="Pfam" id="PF00759">
    <property type="entry name" value="Glyco_hydro_9"/>
    <property type="match status" value="1"/>
</dbReference>
<evidence type="ECO:0000256" key="6">
    <source>
        <dbReference type="ARBA" id="ARBA00023326"/>
    </source>
</evidence>
<dbReference type="EC" id="3.2.1.4" evidence="3"/>
<dbReference type="SUPFAM" id="SSF48208">
    <property type="entry name" value="Six-hairpin glycosidases"/>
    <property type="match status" value="1"/>
</dbReference>
<reference evidence="10" key="1">
    <citation type="journal article" date="2016" name="Nat. Commun.">
        <title>The Gonium pectorale genome demonstrates co-option of cell cycle regulation during the evolution of multicellularity.</title>
        <authorList>
            <person name="Hanschen E.R."/>
            <person name="Marriage T.N."/>
            <person name="Ferris P.J."/>
            <person name="Hamaji T."/>
            <person name="Toyoda A."/>
            <person name="Fujiyama A."/>
            <person name="Neme R."/>
            <person name="Noguchi H."/>
            <person name="Minakuchi Y."/>
            <person name="Suzuki M."/>
            <person name="Kawai-Toyooka H."/>
            <person name="Smith D.R."/>
            <person name="Sparks H."/>
            <person name="Anderson J."/>
            <person name="Bakaric R."/>
            <person name="Luria V."/>
            <person name="Karger A."/>
            <person name="Kirschner M.W."/>
            <person name="Durand P.M."/>
            <person name="Michod R.E."/>
            <person name="Nozaki H."/>
            <person name="Olson B.J."/>
        </authorList>
    </citation>
    <scope>NUCLEOTIDE SEQUENCE [LARGE SCALE GENOMIC DNA]</scope>
    <source>
        <strain evidence="10">NIES-2863</strain>
    </source>
</reference>